<keyword evidence="2" id="KW-0663">Pyridoxal phosphate</keyword>
<evidence type="ECO:0000256" key="2">
    <source>
        <dbReference type="ARBA" id="ARBA00022898"/>
    </source>
</evidence>
<dbReference type="InterPro" id="IPR015424">
    <property type="entry name" value="PyrdxlP-dep_Trfase"/>
</dbReference>
<dbReference type="PANTHER" id="PTHR43795:SF74">
    <property type="entry name" value="1-AMINOCYCLOPROPANE-1-CARBOXYLATE SYNTHASE-LIKE PROTEIN 1"/>
    <property type="match status" value="1"/>
</dbReference>
<dbReference type="InterPro" id="IPR004839">
    <property type="entry name" value="Aminotransferase_I/II_large"/>
</dbReference>
<evidence type="ECO:0000256" key="3">
    <source>
        <dbReference type="SAM" id="MobiDB-lite"/>
    </source>
</evidence>
<dbReference type="PRINTS" id="PR00753">
    <property type="entry name" value="ACCSYNTHASE"/>
</dbReference>
<evidence type="ECO:0000259" key="4">
    <source>
        <dbReference type="Pfam" id="PF00155"/>
    </source>
</evidence>
<dbReference type="InterPro" id="IPR004838">
    <property type="entry name" value="NHTrfase_class1_PyrdxlP-BS"/>
</dbReference>
<feature type="region of interest" description="Disordered" evidence="3">
    <location>
        <begin position="1"/>
        <end position="22"/>
    </location>
</feature>
<accession>A0A9N7R8W1</accession>
<dbReference type="OrthoDB" id="691673at2759"/>
<protein>
    <submittedName>
        <fullName evidence="5">1-aminocyclopropane-1-carboxylate synthase-like protein 1</fullName>
    </submittedName>
</protein>
<dbReference type="Proteomes" id="UP001153555">
    <property type="component" value="Unassembled WGS sequence"/>
</dbReference>
<reference evidence="5" key="1">
    <citation type="submission" date="2019-12" db="EMBL/GenBank/DDBJ databases">
        <authorList>
            <person name="Scholes J."/>
        </authorList>
    </citation>
    <scope>NUCLEOTIDE SEQUENCE</scope>
</reference>
<dbReference type="InterPro" id="IPR015422">
    <property type="entry name" value="PyrdxlP-dep_Trfase_small"/>
</dbReference>
<evidence type="ECO:0000313" key="6">
    <source>
        <dbReference type="Proteomes" id="UP001153555"/>
    </source>
</evidence>
<evidence type="ECO:0000313" key="5">
    <source>
        <dbReference type="EMBL" id="CAA0820745.1"/>
    </source>
</evidence>
<keyword evidence="6" id="KW-1185">Reference proteome</keyword>
<name>A0A9N7R8W1_STRHE</name>
<dbReference type="Gene3D" id="3.40.640.10">
    <property type="entry name" value="Type I PLP-dependent aspartate aminotransferase-like (Major domain)"/>
    <property type="match status" value="1"/>
</dbReference>
<sequence>MEIESGNSRLLSKMATSDQHGENSPYFDGWKAYDNNPFHPKDNPHGVIQMGLAENQLSTDMIEEWIDKNPKASITTREGVHAFRNIALYQDYHGLPEFRNGVAKFMSKARGGRVSFDPDRIVMGGGATGASELLMFCLADSGDGFLVPSPYYPGFDRDLRWRTGVQLLPVMCQSSNNFKITKEALEEAFDQAQKANIKVKGLMIANPSNPLGTTLDRPTLKSLVTFINERQIHLVCDEIYAATAFRAPEFISVSEIIEEVECNRDLIHIVYSLSKDMGLPGFRVGIMYSYNDVVVDRGRKMSSFGLVSSQTQHLLATMLSDEEFTNKFMLENTRRLANRHEMFTKGLEEVGITCLESNAGLFCWMDLRHLLKEPTFEGEMGLWRVIITEVKLNVSPGMSFHCHEPGWFRVCFANMDDETLKVALTRIRVFVAKGSEVDAKVKKPWQMNLRLSFSSRIYDETMASSPRVMSPHSPLVRAWT</sequence>
<dbReference type="PANTHER" id="PTHR43795">
    <property type="entry name" value="BIFUNCTIONAL ASPARTATE AMINOTRANSFERASE AND GLUTAMATE/ASPARTATE-PREPHENATE AMINOTRANSFERASE-RELATED"/>
    <property type="match status" value="1"/>
</dbReference>
<gene>
    <name evidence="5" type="ORF">SHERM_18747</name>
</gene>
<dbReference type="InterPro" id="IPR015421">
    <property type="entry name" value="PyrdxlP-dep_Trfase_major"/>
</dbReference>
<dbReference type="SUPFAM" id="SSF53383">
    <property type="entry name" value="PLP-dependent transferases"/>
    <property type="match status" value="1"/>
</dbReference>
<dbReference type="InterPro" id="IPR050478">
    <property type="entry name" value="Ethylene_sulfur-biosynth"/>
</dbReference>
<proteinExistence type="inferred from homology"/>
<comment type="similarity">
    <text evidence="1">Belongs to the class-I pyridoxal-phosphate-dependent aminotransferase family.</text>
</comment>
<dbReference type="GO" id="GO:0016847">
    <property type="term" value="F:1-aminocyclopropane-1-carboxylate synthase activity"/>
    <property type="evidence" value="ECO:0007669"/>
    <property type="project" value="UniProtKB-ARBA"/>
</dbReference>
<dbReference type="PROSITE" id="PS00105">
    <property type="entry name" value="AA_TRANSFER_CLASS_1"/>
    <property type="match status" value="1"/>
</dbReference>
<comment type="caution">
    <text evidence="5">The sequence shown here is derived from an EMBL/GenBank/DDBJ whole genome shotgun (WGS) entry which is preliminary data.</text>
</comment>
<dbReference type="AlphaFoldDB" id="A0A9N7R8W1"/>
<dbReference type="Pfam" id="PF00155">
    <property type="entry name" value="Aminotran_1_2"/>
    <property type="match status" value="1"/>
</dbReference>
<evidence type="ECO:0000256" key="1">
    <source>
        <dbReference type="ARBA" id="ARBA00007441"/>
    </source>
</evidence>
<feature type="domain" description="Aminotransferase class I/classII large" evidence="4">
    <location>
        <begin position="48"/>
        <end position="427"/>
    </location>
</feature>
<dbReference type="GO" id="GO:0030170">
    <property type="term" value="F:pyridoxal phosphate binding"/>
    <property type="evidence" value="ECO:0007669"/>
    <property type="project" value="InterPro"/>
</dbReference>
<dbReference type="CDD" id="cd00609">
    <property type="entry name" value="AAT_like"/>
    <property type="match status" value="1"/>
</dbReference>
<dbReference type="FunFam" id="3.90.1150.10:FF:000038">
    <property type="entry name" value="1-aminocyclopropane-1-carboxylate synthase 2"/>
    <property type="match status" value="1"/>
</dbReference>
<dbReference type="Gene3D" id="3.90.1150.10">
    <property type="entry name" value="Aspartate Aminotransferase, domain 1"/>
    <property type="match status" value="1"/>
</dbReference>
<dbReference type="EMBL" id="CACSLK010020742">
    <property type="protein sequence ID" value="CAA0820745.1"/>
    <property type="molecule type" value="Genomic_DNA"/>
</dbReference>
<dbReference type="GO" id="GO:0008483">
    <property type="term" value="F:transaminase activity"/>
    <property type="evidence" value="ECO:0007669"/>
    <property type="project" value="TreeGrafter"/>
</dbReference>
<feature type="compositionally biased region" description="Polar residues" evidence="3">
    <location>
        <begin position="1"/>
        <end position="18"/>
    </location>
</feature>
<organism evidence="5 6">
    <name type="scientific">Striga hermonthica</name>
    <name type="common">Purple witchweed</name>
    <name type="synonym">Buchnera hermonthica</name>
    <dbReference type="NCBI Taxonomy" id="68872"/>
    <lineage>
        <taxon>Eukaryota</taxon>
        <taxon>Viridiplantae</taxon>
        <taxon>Streptophyta</taxon>
        <taxon>Embryophyta</taxon>
        <taxon>Tracheophyta</taxon>
        <taxon>Spermatophyta</taxon>
        <taxon>Magnoliopsida</taxon>
        <taxon>eudicotyledons</taxon>
        <taxon>Gunneridae</taxon>
        <taxon>Pentapetalae</taxon>
        <taxon>asterids</taxon>
        <taxon>lamiids</taxon>
        <taxon>Lamiales</taxon>
        <taxon>Orobanchaceae</taxon>
        <taxon>Buchnereae</taxon>
        <taxon>Striga</taxon>
    </lineage>
</organism>